<feature type="transmembrane region" description="Helical" evidence="1">
    <location>
        <begin position="269"/>
        <end position="288"/>
    </location>
</feature>
<dbReference type="PANTHER" id="PTHR40448">
    <property type="entry name" value="TWO-COMPONENT SENSOR HISTIDINE KINASE"/>
    <property type="match status" value="1"/>
</dbReference>
<evidence type="ECO:0000313" key="3">
    <source>
        <dbReference type="EMBL" id="GAA6411735.1"/>
    </source>
</evidence>
<dbReference type="EMBL" id="BAABYW010000002">
    <property type="protein sequence ID" value="GAA6411735.1"/>
    <property type="molecule type" value="Genomic_DNA"/>
</dbReference>
<feature type="domain" description="Sensor histidine kinase NatK-like C-terminal" evidence="2">
    <location>
        <begin position="535"/>
        <end position="634"/>
    </location>
</feature>
<keyword evidence="4" id="KW-1185">Reference proteome</keyword>
<dbReference type="SUPFAM" id="SSF55874">
    <property type="entry name" value="ATPase domain of HSP90 chaperone/DNA topoisomerase II/histidine kinase"/>
    <property type="match status" value="1"/>
</dbReference>
<dbReference type="InterPro" id="IPR036890">
    <property type="entry name" value="HATPase_C_sf"/>
</dbReference>
<feature type="transmembrane region" description="Helical" evidence="1">
    <location>
        <begin position="211"/>
        <end position="233"/>
    </location>
</feature>
<feature type="transmembrane region" description="Helical" evidence="1">
    <location>
        <begin position="240"/>
        <end position="263"/>
    </location>
</feature>
<comment type="caution">
    <text evidence="3">The sequence shown here is derived from an EMBL/GenBank/DDBJ whole genome shotgun (WGS) entry which is preliminary data.</text>
</comment>
<evidence type="ECO:0000313" key="4">
    <source>
        <dbReference type="Proteomes" id="UP001600943"/>
    </source>
</evidence>
<keyword evidence="1" id="KW-1133">Transmembrane helix</keyword>
<protein>
    <recommendedName>
        <fullName evidence="2">Sensor histidine kinase NatK-like C-terminal domain-containing protein</fullName>
    </recommendedName>
</protein>
<name>A0ABQ0BJU9_9FIRM</name>
<dbReference type="PANTHER" id="PTHR40448:SF1">
    <property type="entry name" value="TWO-COMPONENT SENSOR HISTIDINE KINASE"/>
    <property type="match status" value="1"/>
</dbReference>
<keyword evidence="1" id="KW-0812">Transmembrane</keyword>
<dbReference type="InterPro" id="IPR032834">
    <property type="entry name" value="NatK-like_C"/>
</dbReference>
<dbReference type="RefSeq" id="WP_390410377.1">
    <property type="nucleotide sequence ID" value="NZ_BAABYW010000002.1"/>
</dbReference>
<evidence type="ECO:0000259" key="2">
    <source>
        <dbReference type="Pfam" id="PF14501"/>
    </source>
</evidence>
<dbReference type="Proteomes" id="UP001600943">
    <property type="component" value="Unassembled WGS sequence"/>
</dbReference>
<dbReference type="Pfam" id="PF14501">
    <property type="entry name" value="HATPase_c_5"/>
    <property type="match status" value="1"/>
</dbReference>
<feature type="transmembrane region" description="Helical" evidence="1">
    <location>
        <begin position="390"/>
        <end position="414"/>
    </location>
</feature>
<keyword evidence="1" id="KW-0472">Membrane</keyword>
<feature type="transmembrane region" description="Helical" evidence="1">
    <location>
        <begin position="361"/>
        <end position="378"/>
    </location>
</feature>
<organism evidence="3 4">
    <name type="scientific">Blautia hominis</name>
    <dbReference type="NCBI Taxonomy" id="2025493"/>
    <lineage>
        <taxon>Bacteria</taxon>
        <taxon>Bacillati</taxon>
        <taxon>Bacillota</taxon>
        <taxon>Clostridia</taxon>
        <taxon>Lachnospirales</taxon>
        <taxon>Lachnospiraceae</taxon>
        <taxon>Blautia</taxon>
    </lineage>
</organism>
<accession>A0ABQ0BJU9</accession>
<reference evidence="3 4" key="1">
    <citation type="submission" date="2024-04" db="EMBL/GenBank/DDBJ databases">
        <title>Defined microbial consortia suppress multidrug-resistant proinflammatory Enterobacteriaceae via ecological control.</title>
        <authorList>
            <person name="Furuichi M."/>
            <person name="Kawaguchi T."/>
            <person name="Pust M."/>
            <person name="Yasuma K."/>
            <person name="Plichta D."/>
            <person name="Hasegawa N."/>
            <person name="Ohya T."/>
            <person name="Bhattarai S."/>
            <person name="Sasajima S."/>
            <person name="Aoto Y."/>
            <person name="Tuganbaev T."/>
            <person name="Yaginuma M."/>
            <person name="Ueda M."/>
            <person name="Okahashi N."/>
            <person name="Amafuji K."/>
            <person name="Kiridooshi Y."/>
            <person name="Sugita K."/>
            <person name="Strazar M."/>
            <person name="Skelly A."/>
            <person name="Suda W."/>
            <person name="Hattori M."/>
            <person name="Nakamoto N."/>
            <person name="Caballero S."/>
            <person name="Norman J."/>
            <person name="Olle B."/>
            <person name="Tanoue T."/>
            <person name="Arita M."/>
            <person name="Bucci V."/>
            <person name="Atarashi K."/>
            <person name="Xavier R."/>
            <person name="Honda K."/>
        </authorList>
    </citation>
    <scope>NUCLEOTIDE SEQUENCE [LARGE SCALE GENOMIC DNA]</scope>
    <source>
        <strain evidence="4">k04-0078-D8-1</strain>
    </source>
</reference>
<feature type="transmembrane region" description="Helical" evidence="1">
    <location>
        <begin position="300"/>
        <end position="322"/>
    </location>
</feature>
<gene>
    <name evidence="3" type="ORF">K040078D81_58520</name>
</gene>
<dbReference type="Gene3D" id="3.30.565.10">
    <property type="entry name" value="Histidine kinase-like ATPase, C-terminal domain"/>
    <property type="match status" value="1"/>
</dbReference>
<proteinExistence type="predicted"/>
<dbReference type="CDD" id="cd16935">
    <property type="entry name" value="HATPase_AgrC-ComD-like"/>
    <property type="match status" value="1"/>
</dbReference>
<evidence type="ECO:0000256" key="1">
    <source>
        <dbReference type="SAM" id="Phobius"/>
    </source>
</evidence>
<sequence>MKNSKKLVFLCVIPLLILILSSLLFRQLYYIDNKYTWKGTQPICGLLSLSDEDLEQCPLRYLIREWEFYPNVTFTPETFSEKPADTYRQYVSVGQYGGMETGNTLHSPHGCGTYRLTLQLPAGVNSYALELPEIYSSYRLYLDGELLLQSGDPNPESYTPEVSCRMAIFQGGGTVSLLLAVTDHSWIYSGMVYPPAFGTVEAVSNAREIRYMLRIASLLLASFGVFLSLYMGFRARWKKGFLYALLCLCHIGYTAFPLLTGFFTIKIQPWYTLNLSCFYIVLLLVVILQNSLCHVKEKYSILWTVVCAAGVILSIGTGISASSLNLNMLMGFSAVSAILKYGTGIYLLITSAAAFFMHKKYTLLLFYASVVFSASLLADRTLPLYEPVYGARFIEIGGAAIMLALFCVLCGNLAEAYRHSLTMAEEHRQMERQLAMQKDHYRQLTDQISAARTASHDLRHHMRALRGMADKDSLDDIRRYLAEYEPSQEIQDVVTYSNNPAADAILHYYASAAAQVNAAFDAVLLLPETLDFTDADLCILLGNLMENAVEACSRQHTGKRFIILKGKTSSHQLRLVADNSFDGTIHKKDGHFYSAKRNGIGLGIQSVQAVVERHGGLVSFEEKDNIFQVSVLIPLEH</sequence>
<feature type="transmembrane region" description="Helical" evidence="1">
    <location>
        <begin position="328"/>
        <end position="349"/>
    </location>
</feature>